<accession>E3N624</accession>
<dbReference type="PANTHER" id="PTHR46060">
    <property type="entry name" value="MARINER MOS1 TRANSPOSASE-LIKE PROTEIN"/>
    <property type="match status" value="1"/>
</dbReference>
<dbReference type="STRING" id="31234.E3N624"/>
<name>E3N624_CAERE</name>
<evidence type="ECO:0000313" key="2">
    <source>
        <dbReference type="EMBL" id="EFO87441.1"/>
    </source>
</evidence>
<dbReference type="InParanoid" id="E3N624"/>
<gene>
    <name evidence="2" type="ORF">CRE_30124</name>
</gene>
<dbReference type="OMA" id="NICEVYP"/>
<dbReference type="Pfam" id="PF17906">
    <property type="entry name" value="HTH_48"/>
    <property type="match status" value="1"/>
</dbReference>
<dbReference type="InterPro" id="IPR041426">
    <property type="entry name" value="Mos1_HTH"/>
</dbReference>
<sequence length="142" mass="16305">MNAAPILVPDRLHIRHVILFLFLSNSKITEIEERMVEVYKDNAPQRQAISRWVYRFKNNDFSLAEEARSGRPVELDIYRQREVVESDPFQSIRELATVMGSTHSAVERGLGALGKVKKMEDGDHTNCLTLTLSAEWTCHCIF</sequence>
<protein>
    <recommendedName>
        <fullName evidence="1">Mos1 transposase HTH domain-containing protein</fullName>
    </recommendedName>
</protein>
<dbReference type="Proteomes" id="UP000008281">
    <property type="component" value="Unassembled WGS sequence"/>
</dbReference>
<dbReference type="Gene3D" id="1.10.10.1450">
    <property type="match status" value="1"/>
</dbReference>
<reference evidence="2" key="1">
    <citation type="submission" date="2007-07" db="EMBL/GenBank/DDBJ databases">
        <title>PCAP assembly of the Caenorhabditis remanei genome.</title>
        <authorList>
            <consortium name="The Caenorhabditis remanei Sequencing Consortium"/>
            <person name="Wilson R.K."/>
        </authorList>
    </citation>
    <scope>NUCLEOTIDE SEQUENCE [LARGE SCALE GENOMIC DNA]</scope>
    <source>
        <strain evidence="2">PB4641</strain>
    </source>
</reference>
<dbReference type="InterPro" id="IPR052709">
    <property type="entry name" value="Transposase-MT_Hybrid"/>
</dbReference>
<evidence type="ECO:0000313" key="3">
    <source>
        <dbReference type="Proteomes" id="UP000008281"/>
    </source>
</evidence>
<dbReference type="HOGENOM" id="CLU_1817567_0_0_1"/>
<dbReference type="PANTHER" id="PTHR46060:SF1">
    <property type="entry name" value="MARINER MOS1 TRANSPOSASE-LIKE PROTEIN"/>
    <property type="match status" value="1"/>
</dbReference>
<feature type="domain" description="Mos1 transposase HTH" evidence="1">
    <location>
        <begin position="12"/>
        <end position="60"/>
    </location>
</feature>
<organism evidence="3">
    <name type="scientific">Caenorhabditis remanei</name>
    <name type="common">Caenorhabditis vulgaris</name>
    <dbReference type="NCBI Taxonomy" id="31234"/>
    <lineage>
        <taxon>Eukaryota</taxon>
        <taxon>Metazoa</taxon>
        <taxon>Ecdysozoa</taxon>
        <taxon>Nematoda</taxon>
        <taxon>Chromadorea</taxon>
        <taxon>Rhabditida</taxon>
        <taxon>Rhabditina</taxon>
        <taxon>Rhabditomorpha</taxon>
        <taxon>Rhabditoidea</taxon>
        <taxon>Rhabditidae</taxon>
        <taxon>Peloderinae</taxon>
        <taxon>Caenorhabditis</taxon>
    </lineage>
</organism>
<keyword evidence="3" id="KW-1185">Reference proteome</keyword>
<evidence type="ECO:0000259" key="1">
    <source>
        <dbReference type="Pfam" id="PF17906"/>
    </source>
</evidence>
<proteinExistence type="predicted"/>
<dbReference type="EMBL" id="DS268536">
    <property type="protein sequence ID" value="EFO87441.1"/>
    <property type="molecule type" value="Genomic_DNA"/>
</dbReference>
<dbReference type="OrthoDB" id="6137736at2759"/>
<dbReference type="AlphaFoldDB" id="E3N624"/>